<dbReference type="PROSITE" id="PS51375">
    <property type="entry name" value="PPR"/>
    <property type="match status" value="5"/>
</dbReference>
<feature type="repeat" description="PPR" evidence="2">
    <location>
        <begin position="270"/>
        <end position="304"/>
    </location>
</feature>
<comment type="caution">
    <text evidence="3">The sequence shown here is derived from an EMBL/GenBank/DDBJ whole genome shotgun (WGS) entry which is preliminary data.</text>
</comment>
<dbReference type="Pfam" id="PF13041">
    <property type="entry name" value="PPR_2"/>
    <property type="match status" value="2"/>
</dbReference>
<keyword evidence="1" id="KW-0677">Repeat</keyword>
<dbReference type="Pfam" id="PF12854">
    <property type="entry name" value="PPR_1"/>
    <property type="match status" value="1"/>
</dbReference>
<protein>
    <submittedName>
        <fullName evidence="3">Uncharacterized protein</fullName>
    </submittedName>
</protein>
<evidence type="ECO:0000256" key="1">
    <source>
        <dbReference type="ARBA" id="ARBA00022737"/>
    </source>
</evidence>
<dbReference type="InterPro" id="IPR046848">
    <property type="entry name" value="E_motif"/>
</dbReference>
<evidence type="ECO:0000313" key="4">
    <source>
        <dbReference type="Proteomes" id="UP001174677"/>
    </source>
</evidence>
<feature type="repeat" description="PPR" evidence="2">
    <location>
        <begin position="442"/>
        <end position="472"/>
    </location>
</feature>
<dbReference type="PANTHER" id="PTHR47926:SF463">
    <property type="entry name" value="PENTATRICOPEPTIDE REPEAT-CONTAINING PROTEIN"/>
    <property type="match status" value="1"/>
</dbReference>
<dbReference type="NCBIfam" id="TIGR00756">
    <property type="entry name" value="PPR"/>
    <property type="match status" value="4"/>
</dbReference>
<evidence type="ECO:0000256" key="2">
    <source>
        <dbReference type="PROSITE-ProRule" id="PRU00708"/>
    </source>
</evidence>
<feature type="repeat" description="PPR" evidence="2">
    <location>
        <begin position="68"/>
        <end position="102"/>
    </location>
</feature>
<dbReference type="InterPro" id="IPR046960">
    <property type="entry name" value="PPR_At4g14850-like_plant"/>
</dbReference>
<proteinExistence type="predicted"/>
<reference evidence="3" key="1">
    <citation type="journal article" date="2023" name="Plant Biotechnol. J.">
        <title>Chromosome-level wild Hevea brasiliensis genome provides new tools for genomic-assisted breeding and valuable loci to elevate rubber yield.</title>
        <authorList>
            <person name="Cheng H."/>
            <person name="Song X."/>
            <person name="Hu Y."/>
            <person name="Wu T."/>
            <person name="Yang Q."/>
            <person name="An Z."/>
            <person name="Feng S."/>
            <person name="Deng Z."/>
            <person name="Wu W."/>
            <person name="Zeng X."/>
            <person name="Tu M."/>
            <person name="Wang X."/>
            <person name="Huang H."/>
        </authorList>
    </citation>
    <scope>NUCLEOTIDE SEQUENCE</scope>
    <source>
        <strain evidence="3">MT/VB/25A 57/8</strain>
    </source>
</reference>
<organism evidence="3 4">
    <name type="scientific">Hevea brasiliensis</name>
    <name type="common">Para rubber tree</name>
    <name type="synonym">Siphonia brasiliensis</name>
    <dbReference type="NCBI Taxonomy" id="3981"/>
    <lineage>
        <taxon>Eukaryota</taxon>
        <taxon>Viridiplantae</taxon>
        <taxon>Streptophyta</taxon>
        <taxon>Embryophyta</taxon>
        <taxon>Tracheophyta</taxon>
        <taxon>Spermatophyta</taxon>
        <taxon>Magnoliopsida</taxon>
        <taxon>eudicotyledons</taxon>
        <taxon>Gunneridae</taxon>
        <taxon>Pentapetalae</taxon>
        <taxon>rosids</taxon>
        <taxon>fabids</taxon>
        <taxon>Malpighiales</taxon>
        <taxon>Euphorbiaceae</taxon>
        <taxon>Crotonoideae</taxon>
        <taxon>Micrandreae</taxon>
        <taxon>Hevea</taxon>
    </lineage>
</organism>
<sequence length="597" mass="67412">MSASRELAILLNSYKSLNHLKQIHSFLITRGHSRDTFFFTKLLRSLTLNHGCHLLYASLLFHHMETTRIYLWNTIIGGFSVSPQPVMSLDFYTRMRRNGVDPDNHTFPLLLKSFLHLKNENPFPIYAHIVKFGLDLNNFVRNSLITVFANCGHTGFARQMFDESEHKDVVTWTAMIDGYARNGFPIEGLKCFKQMMLLGVKVDEVTVVSALSAAGMTNNVWFGRCVHGLYIQPVRVKWDVYVGSALVDMYSKCGYCDDARKVFDEMPVKNVVSWSAMIAGYVQCNRFKDALLLFQDMLMADCRPNQTTLTSVLTASAQLGALDQGRWVHEYIHRNSLEMNSIIATALVDMYAKCGCVGEAMLVFEKLPIKNIYSWTAMINGLAMHGDALSSLNLFCRMLSSGVQPNGVTFIGVLSACAHGCLVNEGCELFELMKHRYHVEPNIDHYGCMIDILGRAGYLEEARKLIEEMPMEPSPGVWGTLFGACMIHKAFDLGEYIGNLLIRLQPNHNGRYALLANMYSANYRWDDAAYVRKIMKGKGVEKRPGFSWIEVNGSIHEFVAFDGSHSVTTDLYEMLDNILVQLKVADYLPETMLYDGG</sequence>
<dbReference type="Pfam" id="PF01535">
    <property type="entry name" value="PPR"/>
    <property type="match status" value="3"/>
</dbReference>
<evidence type="ECO:0000313" key="3">
    <source>
        <dbReference type="EMBL" id="KAJ9182196.1"/>
    </source>
</evidence>
<dbReference type="PANTHER" id="PTHR47926">
    <property type="entry name" value="PENTATRICOPEPTIDE REPEAT-CONTAINING PROTEIN"/>
    <property type="match status" value="1"/>
</dbReference>
<dbReference type="EMBL" id="JARPOI010000004">
    <property type="protein sequence ID" value="KAJ9182196.1"/>
    <property type="molecule type" value="Genomic_DNA"/>
</dbReference>
<dbReference type="InterPro" id="IPR002885">
    <property type="entry name" value="PPR_rpt"/>
</dbReference>
<feature type="repeat" description="PPR" evidence="2">
    <location>
        <begin position="168"/>
        <end position="202"/>
    </location>
</feature>
<dbReference type="Gene3D" id="1.25.40.10">
    <property type="entry name" value="Tetratricopeptide repeat domain"/>
    <property type="match status" value="4"/>
</dbReference>
<gene>
    <name evidence="3" type="ORF">P3X46_006219</name>
</gene>
<dbReference type="InterPro" id="IPR011990">
    <property type="entry name" value="TPR-like_helical_dom_sf"/>
</dbReference>
<accession>A0ABQ9MSU1</accession>
<feature type="repeat" description="PPR" evidence="2">
    <location>
        <begin position="371"/>
        <end position="405"/>
    </location>
</feature>
<dbReference type="Proteomes" id="UP001174677">
    <property type="component" value="Chromosome 4"/>
</dbReference>
<name>A0ABQ9MSU1_HEVBR</name>
<keyword evidence="4" id="KW-1185">Reference proteome</keyword>
<dbReference type="Pfam" id="PF20431">
    <property type="entry name" value="E_motif"/>
    <property type="match status" value="1"/>
</dbReference>